<dbReference type="CDD" id="cd01392">
    <property type="entry name" value="HTH_LacI"/>
    <property type="match status" value="1"/>
</dbReference>
<dbReference type="SUPFAM" id="SSF47413">
    <property type="entry name" value="lambda repressor-like DNA-binding domains"/>
    <property type="match status" value="1"/>
</dbReference>
<dbReference type="PANTHER" id="PTHR30146:SF155">
    <property type="entry name" value="ALANINE RACEMASE"/>
    <property type="match status" value="1"/>
</dbReference>
<gene>
    <name evidence="5" type="ORF">IGS67_11330</name>
</gene>
<feature type="domain" description="HTH lacI-type" evidence="4">
    <location>
        <begin position="1"/>
        <end position="53"/>
    </location>
</feature>
<dbReference type="InterPro" id="IPR046335">
    <property type="entry name" value="LacI/GalR-like_sensor"/>
</dbReference>
<keyword evidence="2 5" id="KW-0238">DNA-binding</keyword>
<dbReference type="EMBL" id="JACZDF010000006">
    <property type="protein sequence ID" value="MBD9700076.1"/>
    <property type="molecule type" value="Genomic_DNA"/>
</dbReference>
<dbReference type="CDD" id="cd06267">
    <property type="entry name" value="PBP1_LacI_sugar_binding-like"/>
    <property type="match status" value="1"/>
</dbReference>
<comment type="caution">
    <text evidence="5">The sequence shown here is derived from an EMBL/GenBank/DDBJ whole genome shotgun (WGS) entry which is preliminary data.</text>
</comment>
<protein>
    <submittedName>
        <fullName evidence="5">LacI family DNA-binding transcriptional regulator</fullName>
    </submittedName>
</protein>
<dbReference type="InterPro" id="IPR010982">
    <property type="entry name" value="Lambda_DNA-bd_dom_sf"/>
</dbReference>
<evidence type="ECO:0000313" key="6">
    <source>
        <dbReference type="Proteomes" id="UP000642107"/>
    </source>
</evidence>
<name>A0ABR9DUJ2_9MICO</name>
<evidence type="ECO:0000256" key="3">
    <source>
        <dbReference type="ARBA" id="ARBA00023163"/>
    </source>
</evidence>
<dbReference type="GO" id="GO:0003677">
    <property type="term" value="F:DNA binding"/>
    <property type="evidence" value="ECO:0007669"/>
    <property type="project" value="UniProtKB-KW"/>
</dbReference>
<dbReference type="Proteomes" id="UP000642107">
    <property type="component" value="Unassembled WGS sequence"/>
</dbReference>
<dbReference type="SMART" id="SM00354">
    <property type="entry name" value="HTH_LACI"/>
    <property type="match status" value="1"/>
</dbReference>
<dbReference type="Pfam" id="PF13377">
    <property type="entry name" value="Peripla_BP_3"/>
    <property type="match status" value="1"/>
</dbReference>
<dbReference type="InterPro" id="IPR000843">
    <property type="entry name" value="HTH_LacI"/>
</dbReference>
<keyword evidence="6" id="KW-1185">Reference proteome</keyword>
<dbReference type="Pfam" id="PF00356">
    <property type="entry name" value="LacI"/>
    <property type="match status" value="1"/>
</dbReference>
<keyword evidence="1" id="KW-0805">Transcription regulation</keyword>
<sequence length="320" mass="33204">MVDVAAAAGVSKSLVSLALRDAPGVSATTRARIMAIADDLGYRSHTWARALAAGRSQVIGILLNDLHSAYHTDIVEGIERAADAAGLTTVLSHGQRDPKVLAQRLGHLQDLSVDGVIVVSALLSPDALAHAAQRGPVVVVGRTTQVADTVGAVWNNDEVGAHLAVEHLARLGHTRIAHLAGSHRPASQARRAAFHATMTALDLPAPHLVCDDTDTVIASVRAGATTAVFASNDTRAARLLGAALDAGISVPGDLGVVGYDNTELTELLRPRLTSVDQPRHEMGQRALAILTDLLGGGPARVEVVAPRLIVRDSSGPSPTP</sequence>
<evidence type="ECO:0000313" key="5">
    <source>
        <dbReference type="EMBL" id="MBD9700076.1"/>
    </source>
</evidence>
<reference evidence="5 6" key="1">
    <citation type="submission" date="2020-09" db="EMBL/GenBank/DDBJ databases">
        <title>Flavimobilis rhizosphaerae sp. nov., isolated from rhizosphere soil of Spartina alterniflora.</title>
        <authorList>
            <person name="Hanqin C."/>
        </authorList>
    </citation>
    <scope>NUCLEOTIDE SEQUENCE [LARGE SCALE GENOMIC DNA]</scope>
    <source>
        <strain evidence="5 6">GY 10621</strain>
    </source>
</reference>
<evidence type="ECO:0000256" key="2">
    <source>
        <dbReference type="ARBA" id="ARBA00023125"/>
    </source>
</evidence>
<dbReference type="Gene3D" id="3.40.50.2300">
    <property type="match status" value="2"/>
</dbReference>
<dbReference type="PANTHER" id="PTHR30146">
    <property type="entry name" value="LACI-RELATED TRANSCRIPTIONAL REPRESSOR"/>
    <property type="match status" value="1"/>
</dbReference>
<dbReference type="PROSITE" id="PS50932">
    <property type="entry name" value="HTH_LACI_2"/>
    <property type="match status" value="1"/>
</dbReference>
<proteinExistence type="predicted"/>
<evidence type="ECO:0000259" key="4">
    <source>
        <dbReference type="PROSITE" id="PS50932"/>
    </source>
</evidence>
<dbReference type="InterPro" id="IPR028082">
    <property type="entry name" value="Peripla_BP_I"/>
</dbReference>
<accession>A0ABR9DUJ2</accession>
<keyword evidence="3" id="KW-0804">Transcription</keyword>
<dbReference type="Gene3D" id="1.10.260.40">
    <property type="entry name" value="lambda repressor-like DNA-binding domains"/>
    <property type="match status" value="1"/>
</dbReference>
<dbReference type="SUPFAM" id="SSF53822">
    <property type="entry name" value="Periplasmic binding protein-like I"/>
    <property type="match status" value="1"/>
</dbReference>
<evidence type="ECO:0000256" key="1">
    <source>
        <dbReference type="ARBA" id="ARBA00023015"/>
    </source>
</evidence>
<organism evidence="5 6">
    <name type="scientific">Flavimobilis rhizosphaerae</name>
    <dbReference type="NCBI Taxonomy" id="2775421"/>
    <lineage>
        <taxon>Bacteria</taxon>
        <taxon>Bacillati</taxon>
        <taxon>Actinomycetota</taxon>
        <taxon>Actinomycetes</taxon>
        <taxon>Micrococcales</taxon>
        <taxon>Jonesiaceae</taxon>
        <taxon>Flavimobilis</taxon>
    </lineage>
</organism>